<sequence>MSNLHYMFILLAVLLFLQNSGRVHCHTKGLRPRRSEGKGLSTNMTRVQYSEEQFMKWVNFVGSLKHSVFKAVKNKLVASYTSHVDKDPSVGDFTSIQEAIDSLPFINLVRVVIKVHAENWSLSEEAFATYSLLVLSLNLHLRVTEKVNIPAFKSYITMERVGADENIVKWSVTAQTPGSNGRPLGTYGSATFANTTPVPAPGAIGKQAVALRISADSSLRRLQIHRSTRHTL</sequence>
<keyword evidence="2" id="KW-0964">Secreted</keyword>
<name>A0AAN9RN94_PHACN</name>
<dbReference type="PANTHER" id="PTHR31321:SF57">
    <property type="entry name" value="PECTINESTERASE 53-RELATED"/>
    <property type="match status" value="1"/>
</dbReference>
<keyword evidence="5" id="KW-1185">Reference proteome</keyword>
<dbReference type="Proteomes" id="UP001374584">
    <property type="component" value="Unassembled WGS sequence"/>
</dbReference>
<dbReference type="GO" id="GO:0030599">
    <property type="term" value="F:pectinesterase activity"/>
    <property type="evidence" value="ECO:0007669"/>
    <property type="project" value="TreeGrafter"/>
</dbReference>
<reference evidence="4 5" key="1">
    <citation type="submission" date="2024-01" db="EMBL/GenBank/DDBJ databases">
        <title>The genomes of 5 underutilized Papilionoideae crops provide insights into root nodulation and disease resistanc.</title>
        <authorList>
            <person name="Jiang F."/>
        </authorList>
    </citation>
    <scope>NUCLEOTIDE SEQUENCE [LARGE SCALE GENOMIC DNA]</scope>
    <source>
        <strain evidence="4">JINMINGXINNONG_FW02</strain>
        <tissue evidence="4">Leaves</tissue>
    </source>
</reference>
<gene>
    <name evidence="4" type="ORF">VNO80_03728</name>
</gene>
<dbReference type="InterPro" id="IPR012334">
    <property type="entry name" value="Pectin_lyas_fold"/>
</dbReference>
<protein>
    <submittedName>
        <fullName evidence="4">Uncharacterized protein</fullName>
    </submittedName>
</protein>
<accession>A0AAN9RN94</accession>
<dbReference type="EMBL" id="JAYMYR010000002">
    <property type="protein sequence ID" value="KAK7378289.1"/>
    <property type="molecule type" value="Genomic_DNA"/>
</dbReference>
<organism evidence="4 5">
    <name type="scientific">Phaseolus coccineus</name>
    <name type="common">Scarlet runner bean</name>
    <name type="synonym">Phaseolus multiflorus</name>
    <dbReference type="NCBI Taxonomy" id="3886"/>
    <lineage>
        <taxon>Eukaryota</taxon>
        <taxon>Viridiplantae</taxon>
        <taxon>Streptophyta</taxon>
        <taxon>Embryophyta</taxon>
        <taxon>Tracheophyta</taxon>
        <taxon>Spermatophyta</taxon>
        <taxon>Magnoliopsida</taxon>
        <taxon>eudicotyledons</taxon>
        <taxon>Gunneridae</taxon>
        <taxon>Pentapetalae</taxon>
        <taxon>rosids</taxon>
        <taxon>fabids</taxon>
        <taxon>Fabales</taxon>
        <taxon>Fabaceae</taxon>
        <taxon>Papilionoideae</taxon>
        <taxon>50 kb inversion clade</taxon>
        <taxon>NPAAA clade</taxon>
        <taxon>indigoferoid/millettioid clade</taxon>
        <taxon>Phaseoleae</taxon>
        <taxon>Phaseolus</taxon>
    </lineage>
</organism>
<comment type="subcellular location">
    <subcellularLocation>
        <location evidence="1">Secreted</location>
        <location evidence="1">Cell wall</location>
    </subcellularLocation>
</comment>
<proteinExistence type="predicted"/>
<evidence type="ECO:0000313" key="5">
    <source>
        <dbReference type="Proteomes" id="UP001374584"/>
    </source>
</evidence>
<evidence type="ECO:0000256" key="1">
    <source>
        <dbReference type="ARBA" id="ARBA00004191"/>
    </source>
</evidence>
<keyword evidence="2" id="KW-0134">Cell wall</keyword>
<feature type="signal peptide" evidence="3">
    <location>
        <begin position="1"/>
        <end position="25"/>
    </location>
</feature>
<evidence type="ECO:0000256" key="3">
    <source>
        <dbReference type="SAM" id="SignalP"/>
    </source>
</evidence>
<evidence type="ECO:0000256" key="2">
    <source>
        <dbReference type="ARBA" id="ARBA00022512"/>
    </source>
</evidence>
<comment type="caution">
    <text evidence="4">The sequence shown here is derived from an EMBL/GenBank/DDBJ whole genome shotgun (WGS) entry which is preliminary data.</text>
</comment>
<dbReference type="Gene3D" id="2.160.20.10">
    <property type="entry name" value="Single-stranded right-handed beta-helix, Pectin lyase-like"/>
    <property type="match status" value="1"/>
</dbReference>
<keyword evidence="3" id="KW-0732">Signal</keyword>
<dbReference type="AlphaFoldDB" id="A0AAN9RN94"/>
<feature type="chain" id="PRO_5042933843" evidence="3">
    <location>
        <begin position="26"/>
        <end position="232"/>
    </location>
</feature>
<dbReference type="GO" id="GO:0045490">
    <property type="term" value="P:pectin catabolic process"/>
    <property type="evidence" value="ECO:0007669"/>
    <property type="project" value="TreeGrafter"/>
</dbReference>
<dbReference type="PANTHER" id="PTHR31321">
    <property type="entry name" value="ACYL-COA THIOESTER HYDROLASE YBHC-RELATED"/>
    <property type="match status" value="1"/>
</dbReference>
<evidence type="ECO:0000313" key="4">
    <source>
        <dbReference type="EMBL" id="KAK7378289.1"/>
    </source>
</evidence>